<evidence type="ECO:0000256" key="2">
    <source>
        <dbReference type="ARBA" id="ARBA00023034"/>
    </source>
</evidence>
<dbReference type="GO" id="GO:0005737">
    <property type="term" value="C:cytoplasm"/>
    <property type="evidence" value="ECO:0007669"/>
    <property type="project" value="UniProtKB-ARBA"/>
</dbReference>
<dbReference type="InterPro" id="IPR008628">
    <property type="entry name" value="GPP34-like"/>
</dbReference>
<dbReference type="AlphaFoldDB" id="A0A6P2CED1"/>
<gene>
    <name evidence="5" type="ORF">DW322_11455</name>
</gene>
<reference evidence="5 6" key="1">
    <citation type="submission" date="2018-07" db="EMBL/GenBank/DDBJ databases">
        <title>Genome sequence of Rhodococcus rhodnii ATCC 35071 from Rhodnius prolixus.</title>
        <authorList>
            <person name="Patel V."/>
            <person name="Vogel K.J."/>
        </authorList>
    </citation>
    <scope>NUCLEOTIDE SEQUENCE [LARGE SCALE GENOMIC DNA]</scope>
    <source>
        <strain evidence="5 6">ATCC 35071</strain>
    </source>
</reference>
<name>A0A6P2CED1_9NOCA</name>
<comment type="subcellular location">
    <subcellularLocation>
        <location evidence="1">Golgi apparatus membrane</location>
        <topology evidence="1">Peripheral membrane protein</topology>
        <orientation evidence="1">Cytoplasmic side</orientation>
    </subcellularLocation>
</comment>
<keyword evidence="4" id="KW-0472">Membrane</keyword>
<dbReference type="GO" id="GO:0012505">
    <property type="term" value="C:endomembrane system"/>
    <property type="evidence" value="ECO:0007669"/>
    <property type="project" value="UniProtKB-ARBA"/>
</dbReference>
<sequence>MAATPTLAEDLLLLLFDPRSGTIAGEGTLFYTLGGAILAELARSGKVTVEGRRVATADTTPPADPFLAEQWERIGARPRSVQTVIAEVGPRLRAPVLDRLVERGDIRLTAISRG</sequence>
<protein>
    <submittedName>
        <fullName evidence="5">GPP34 family phosphoprotein</fullName>
    </submittedName>
</protein>
<evidence type="ECO:0000313" key="5">
    <source>
        <dbReference type="EMBL" id="TXG90722.1"/>
    </source>
</evidence>
<accession>A0A6P2CED1</accession>
<evidence type="ECO:0000256" key="4">
    <source>
        <dbReference type="ARBA" id="ARBA00023136"/>
    </source>
</evidence>
<dbReference type="GO" id="GO:0070273">
    <property type="term" value="F:phosphatidylinositol-4-phosphate binding"/>
    <property type="evidence" value="ECO:0007669"/>
    <property type="project" value="InterPro"/>
</dbReference>
<keyword evidence="3" id="KW-0446">Lipid-binding</keyword>
<dbReference type="Proteomes" id="UP000471120">
    <property type="component" value="Unassembled WGS sequence"/>
</dbReference>
<dbReference type="InterPro" id="IPR038261">
    <property type="entry name" value="GPP34-like_sf"/>
</dbReference>
<evidence type="ECO:0000313" key="6">
    <source>
        <dbReference type="Proteomes" id="UP000471120"/>
    </source>
</evidence>
<dbReference type="Pfam" id="PF05719">
    <property type="entry name" value="GPP34"/>
    <property type="match status" value="1"/>
</dbReference>
<organism evidence="5 6">
    <name type="scientific">Rhodococcus rhodnii</name>
    <dbReference type="NCBI Taxonomy" id="38312"/>
    <lineage>
        <taxon>Bacteria</taxon>
        <taxon>Bacillati</taxon>
        <taxon>Actinomycetota</taxon>
        <taxon>Actinomycetes</taxon>
        <taxon>Mycobacteriales</taxon>
        <taxon>Nocardiaceae</taxon>
        <taxon>Rhodococcus</taxon>
    </lineage>
</organism>
<evidence type="ECO:0000256" key="3">
    <source>
        <dbReference type="ARBA" id="ARBA00023121"/>
    </source>
</evidence>
<dbReference type="RefSeq" id="WP_010837178.1">
    <property type="nucleotide sequence ID" value="NZ_QRCM01000001.1"/>
</dbReference>
<dbReference type="EMBL" id="QRCM01000001">
    <property type="protein sequence ID" value="TXG90722.1"/>
    <property type="molecule type" value="Genomic_DNA"/>
</dbReference>
<evidence type="ECO:0000256" key="1">
    <source>
        <dbReference type="ARBA" id="ARBA00004255"/>
    </source>
</evidence>
<comment type="caution">
    <text evidence="5">The sequence shown here is derived from an EMBL/GenBank/DDBJ whole genome shotgun (WGS) entry which is preliminary data.</text>
</comment>
<keyword evidence="2" id="KW-0333">Golgi apparatus</keyword>
<proteinExistence type="predicted"/>
<dbReference type="Gene3D" id="1.10.3630.10">
    <property type="entry name" value="yeast vps74-n-term truncation variant domain like"/>
    <property type="match status" value="1"/>
</dbReference>